<evidence type="ECO:0000313" key="6">
    <source>
        <dbReference type="Proteomes" id="UP000054886"/>
    </source>
</evidence>
<keyword evidence="1" id="KW-0488">Methylation</keyword>
<dbReference type="SMART" id="SM00174">
    <property type="entry name" value="RHO"/>
    <property type="match status" value="1"/>
</dbReference>
<dbReference type="PROSITE" id="PS51420">
    <property type="entry name" value="RHO"/>
    <property type="match status" value="1"/>
</dbReference>
<dbReference type="VEuPathDB" id="FungiDB:GW608_G05577"/>
<keyword evidence="2" id="KW-0547">Nucleotide-binding</keyword>
<dbReference type="Pfam" id="PF00071">
    <property type="entry name" value="Ras"/>
    <property type="match status" value="1"/>
</dbReference>
<organism evidence="5 6">
    <name type="scientific">Candida glabrata</name>
    <name type="common">Yeast</name>
    <name type="synonym">Torulopsis glabrata</name>
    <dbReference type="NCBI Taxonomy" id="5478"/>
    <lineage>
        <taxon>Eukaryota</taxon>
        <taxon>Fungi</taxon>
        <taxon>Dikarya</taxon>
        <taxon>Ascomycota</taxon>
        <taxon>Saccharomycotina</taxon>
        <taxon>Saccharomycetes</taxon>
        <taxon>Saccharomycetales</taxon>
        <taxon>Saccharomycetaceae</taxon>
        <taxon>Nakaseomyces</taxon>
    </lineage>
</organism>
<dbReference type="InterPro" id="IPR001806">
    <property type="entry name" value="Small_GTPase"/>
</dbReference>
<dbReference type="SUPFAM" id="SSF52540">
    <property type="entry name" value="P-loop containing nucleoside triphosphate hydrolases"/>
    <property type="match status" value="1"/>
</dbReference>
<dbReference type="SMART" id="SM00173">
    <property type="entry name" value="RAS"/>
    <property type="match status" value="1"/>
</dbReference>
<dbReference type="PhylomeDB" id="A0A0W0D5U1"/>
<dbReference type="GO" id="GO:0003924">
    <property type="term" value="F:GTPase activity"/>
    <property type="evidence" value="ECO:0007669"/>
    <property type="project" value="InterPro"/>
</dbReference>
<dbReference type="InterPro" id="IPR005225">
    <property type="entry name" value="Small_GTP-bd"/>
</dbReference>
<dbReference type="CDD" id="cd00157">
    <property type="entry name" value="Rho"/>
    <property type="match status" value="1"/>
</dbReference>
<dbReference type="InterPro" id="IPR003578">
    <property type="entry name" value="Small_GTPase_Rho"/>
</dbReference>
<dbReference type="GO" id="GO:0007264">
    <property type="term" value="P:small GTPase-mediated signal transduction"/>
    <property type="evidence" value="ECO:0007669"/>
    <property type="project" value="InterPro"/>
</dbReference>
<dbReference type="NCBIfam" id="TIGR00231">
    <property type="entry name" value="small_GTP"/>
    <property type="match status" value="1"/>
</dbReference>
<dbReference type="GO" id="GO:0051301">
    <property type="term" value="P:cell division"/>
    <property type="evidence" value="ECO:0007669"/>
    <property type="project" value="UniProtKB-KW"/>
</dbReference>
<gene>
    <name evidence="5" type="ORF">AO440_001723</name>
</gene>
<keyword evidence="3" id="KW-0342">GTP-binding</keyword>
<evidence type="ECO:0000256" key="4">
    <source>
        <dbReference type="SAM" id="MobiDB-lite"/>
    </source>
</evidence>
<dbReference type="PANTHER" id="PTHR24072">
    <property type="entry name" value="RHO FAMILY GTPASE"/>
    <property type="match status" value="1"/>
</dbReference>
<feature type="region of interest" description="Disordered" evidence="4">
    <location>
        <begin position="245"/>
        <end position="275"/>
    </location>
</feature>
<reference evidence="5 6" key="1">
    <citation type="submission" date="2015-10" db="EMBL/GenBank/DDBJ databases">
        <title>Draft genomes sequences of Candida glabrata isolates 1A, 1B, 2A, 2B, 3A and 3B.</title>
        <authorList>
            <person name="Haavelsrud O.E."/>
            <person name="Gaustad P."/>
        </authorList>
    </citation>
    <scope>NUCLEOTIDE SEQUENCE [LARGE SCALE GENOMIC DNA]</scope>
    <source>
        <strain evidence="5">910700640</strain>
    </source>
</reference>
<sequence>MKSLKCVLVGDSEVGKTAFLMSYTTGSFSPEYVPTVFDEYLTTIQDKETGYTFHTTFWDTSGDKQHDHLRPLTYPQTDVFLACFPYNDIRSFRNVKDKWIPELKKYIRKSDNSSTVPILLVATKCDLNDDNSSNNILNQSQEVDGMPLPESLVDGLVIDENLLGFVKCSSKTGYGLQDVIDNVAKYVGAKERELRSLSSRDVPELYTKTSDVDLVDNNDFVKVSSTPLECVDGDDDIRTIPALAKAQSKSRMSNSSKRTSVKRMYSRPQSEKSLKSKKWQDKRGCICVIL</sequence>
<proteinExistence type="predicted"/>
<dbReference type="VEuPathDB" id="FungiDB:GVI51_G05599"/>
<evidence type="ECO:0000313" key="5">
    <source>
        <dbReference type="EMBL" id="KTB07162.1"/>
    </source>
</evidence>
<keyword evidence="5" id="KW-0131">Cell cycle</keyword>
<protein>
    <submittedName>
        <fullName evidence="5">Cell division control protein 42-like protein (Rattus norvegicus)</fullName>
    </submittedName>
</protein>
<dbReference type="VEuPathDB" id="FungiDB:B1J91_G05764g"/>
<dbReference type="PROSITE" id="PS51421">
    <property type="entry name" value="RAS"/>
    <property type="match status" value="1"/>
</dbReference>
<dbReference type="GO" id="GO:0005525">
    <property type="term" value="F:GTP binding"/>
    <property type="evidence" value="ECO:0007669"/>
    <property type="project" value="UniProtKB-KW"/>
</dbReference>
<name>A0A0W0D5U1_CANGB</name>
<evidence type="ECO:0000256" key="3">
    <source>
        <dbReference type="ARBA" id="ARBA00023134"/>
    </source>
</evidence>
<evidence type="ECO:0000256" key="1">
    <source>
        <dbReference type="ARBA" id="ARBA00022481"/>
    </source>
</evidence>
<dbReference type="Gene3D" id="3.40.50.300">
    <property type="entry name" value="P-loop containing nucleotide triphosphate hydrolases"/>
    <property type="match status" value="1"/>
</dbReference>
<dbReference type="SMART" id="SM00175">
    <property type="entry name" value="RAB"/>
    <property type="match status" value="1"/>
</dbReference>
<dbReference type="InterPro" id="IPR027417">
    <property type="entry name" value="P-loop_NTPase"/>
</dbReference>
<evidence type="ECO:0000256" key="2">
    <source>
        <dbReference type="ARBA" id="ARBA00022741"/>
    </source>
</evidence>
<dbReference type="EMBL" id="LLZZ01000108">
    <property type="protein sequence ID" value="KTB07162.1"/>
    <property type="molecule type" value="Genomic_DNA"/>
</dbReference>
<feature type="compositionally biased region" description="Polar residues" evidence="4">
    <location>
        <begin position="247"/>
        <end position="258"/>
    </location>
</feature>
<dbReference type="Proteomes" id="UP000054886">
    <property type="component" value="Unassembled WGS sequence"/>
</dbReference>
<dbReference type="VEuPathDB" id="FungiDB:CAGL0G05764g"/>
<accession>A0A0W0D5U1</accession>
<dbReference type="PRINTS" id="PR00449">
    <property type="entry name" value="RASTRNSFRMNG"/>
</dbReference>
<dbReference type="AlphaFoldDB" id="A0A0W0D5U1"/>
<dbReference type="OrthoDB" id="63533at2759"/>
<dbReference type="VEuPathDB" id="FungiDB:GWK60_G05577"/>
<comment type="caution">
    <text evidence="5">The sequence shown here is derived from an EMBL/GenBank/DDBJ whole genome shotgun (WGS) entry which is preliminary data.</text>
</comment>
<dbReference type="PROSITE" id="PS51419">
    <property type="entry name" value="RAB"/>
    <property type="match status" value="1"/>
</dbReference>
<keyword evidence="5" id="KW-0132">Cell division</keyword>